<accession>A0AAD6VPF9</accession>
<reference evidence="3" key="1">
    <citation type="submission" date="2023-03" db="EMBL/GenBank/DDBJ databases">
        <title>Massive genome expansion in bonnet fungi (Mycena s.s.) driven by repeated elements and novel gene families across ecological guilds.</title>
        <authorList>
            <consortium name="Lawrence Berkeley National Laboratory"/>
            <person name="Harder C.B."/>
            <person name="Miyauchi S."/>
            <person name="Viragh M."/>
            <person name="Kuo A."/>
            <person name="Thoen E."/>
            <person name="Andreopoulos B."/>
            <person name="Lu D."/>
            <person name="Skrede I."/>
            <person name="Drula E."/>
            <person name="Henrissat B."/>
            <person name="Morin E."/>
            <person name="Kohler A."/>
            <person name="Barry K."/>
            <person name="LaButti K."/>
            <person name="Morin E."/>
            <person name="Salamov A."/>
            <person name="Lipzen A."/>
            <person name="Mereny Z."/>
            <person name="Hegedus B."/>
            <person name="Baldrian P."/>
            <person name="Stursova M."/>
            <person name="Weitz H."/>
            <person name="Taylor A."/>
            <person name="Grigoriev I.V."/>
            <person name="Nagy L.G."/>
            <person name="Martin F."/>
            <person name="Kauserud H."/>
        </authorList>
    </citation>
    <scope>NUCLEOTIDE SEQUENCE</scope>
    <source>
        <strain evidence="3">9144</strain>
    </source>
</reference>
<evidence type="ECO:0000313" key="4">
    <source>
        <dbReference type="Proteomes" id="UP001219525"/>
    </source>
</evidence>
<protein>
    <submittedName>
        <fullName evidence="3">Uncharacterized protein</fullName>
    </submittedName>
</protein>
<evidence type="ECO:0000256" key="1">
    <source>
        <dbReference type="SAM" id="MobiDB-lite"/>
    </source>
</evidence>
<keyword evidence="2" id="KW-1133">Transmembrane helix</keyword>
<evidence type="ECO:0000313" key="3">
    <source>
        <dbReference type="EMBL" id="KAJ7215921.1"/>
    </source>
</evidence>
<evidence type="ECO:0000256" key="2">
    <source>
        <dbReference type="SAM" id="Phobius"/>
    </source>
</evidence>
<name>A0AAD6VPF9_9AGAR</name>
<sequence length="478" mass="52301">MAMLCSVTVASMAGSQKQLCFPECVKESSGSYCHPVEPQTEAQYRGIRTCPKSRESTKKRRRNAPGTGICYALGALVLVSDLMALARRRRSQLQGQRVTRARPWTDAVRFGGGCRPVEPGPDAIEMVFACPKNMYFAVVRNFYEPQGPVYGSLLGPHTDVNGKSMDNEQHSRTNKAQDAQPTEPKRRKLDKNSGGAPLVAQSTVVPRLATARELLPYGELPGRARARKLSCALYYACHSTDRDVRCGLSGAGLHLNLVSILGIRPNSAGACPRFRMQKAGEVICNRRRSPVRFGVGIFFKACGGHEITPPSARNPSSNVQVATARACVLSCAHSRESNPMALARHLRSRLQKGFETVDGPRSIREMGVTLGYLALMDGARARYALAAGARFSVVHVGAAIIRMPRVTEVTVTVAWRPNFENSVVRPRCARPVARGQTSDRALLHEPPLTSQKMSVQIKGVISGSKWPKALTRRRMIEN</sequence>
<keyword evidence="2" id="KW-0472">Membrane</keyword>
<keyword evidence="4" id="KW-1185">Reference proteome</keyword>
<keyword evidence="2" id="KW-0812">Transmembrane</keyword>
<gene>
    <name evidence="3" type="ORF">GGX14DRAFT_606881</name>
</gene>
<dbReference type="EMBL" id="JARJCW010000016">
    <property type="protein sequence ID" value="KAJ7215921.1"/>
    <property type="molecule type" value="Genomic_DNA"/>
</dbReference>
<organism evidence="3 4">
    <name type="scientific">Mycena pura</name>
    <dbReference type="NCBI Taxonomy" id="153505"/>
    <lineage>
        <taxon>Eukaryota</taxon>
        <taxon>Fungi</taxon>
        <taxon>Dikarya</taxon>
        <taxon>Basidiomycota</taxon>
        <taxon>Agaricomycotina</taxon>
        <taxon>Agaricomycetes</taxon>
        <taxon>Agaricomycetidae</taxon>
        <taxon>Agaricales</taxon>
        <taxon>Marasmiineae</taxon>
        <taxon>Mycenaceae</taxon>
        <taxon>Mycena</taxon>
    </lineage>
</organism>
<feature type="region of interest" description="Disordered" evidence="1">
    <location>
        <begin position="154"/>
        <end position="197"/>
    </location>
</feature>
<dbReference type="Proteomes" id="UP001219525">
    <property type="component" value="Unassembled WGS sequence"/>
</dbReference>
<proteinExistence type="predicted"/>
<dbReference type="AlphaFoldDB" id="A0AAD6VPF9"/>
<feature type="transmembrane region" description="Helical" evidence="2">
    <location>
        <begin position="66"/>
        <end position="86"/>
    </location>
</feature>
<comment type="caution">
    <text evidence="3">The sequence shown here is derived from an EMBL/GenBank/DDBJ whole genome shotgun (WGS) entry which is preliminary data.</text>
</comment>